<dbReference type="AlphaFoldDB" id="A0A0R2CEC3"/>
<keyword evidence="7" id="KW-1185">Reference proteome</keyword>
<evidence type="ECO:0000256" key="3">
    <source>
        <dbReference type="ARBA" id="ARBA00013368"/>
    </source>
</evidence>
<evidence type="ECO:0000256" key="4">
    <source>
        <dbReference type="SAM" id="Coils"/>
    </source>
</evidence>
<protein>
    <recommendedName>
        <fullName evidence="3">Nuclease SbcCD subunit C</fullName>
    </recommendedName>
</protein>
<dbReference type="GO" id="GO:0016887">
    <property type="term" value="F:ATP hydrolysis activity"/>
    <property type="evidence" value="ECO:0007669"/>
    <property type="project" value="InterPro"/>
</dbReference>
<evidence type="ECO:0000313" key="7">
    <source>
        <dbReference type="Proteomes" id="UP000051789"/>
    </source>
</evidence>
<dbReference type="PANTHER" id="PTHR32114:SF2">
    <property type="entry name" value="ABC TRANSPORTER ABCH.3"/>
    <property type="match status" value="1"/>
</dbReference>
<keyword evidence="4" id="KW-0175">Coiled coil</keyword>
<dbReference type="Pfam" id="PF13476">
    <property type="entry name" value="AAA_23"/>
    <property type="match status" value="1"/>
</dbReference>
<reference evidence="6 7" key="1">
    <citation type="journal article" date="2015" name="Genome Announc.">
        <title>Expanding the biotechnology potential of lactobacilli through comparative genomics of 213 strains and associated genera.</title>
        <authorList>
            <person name="Sun Z."/>
            <person name="Harris H.M."/>
            <person name="McCann A."/>
            <person name="Guo C."/>
            <person name="Argimon S."/>
            <person name="Zhang W."/>
            <person name="Yang X."/>
            <person name="Jeffery I.B."/>
            <person name="Cooney J.C."/>
            <person name="Kagawa T.F."/>
            <person name="Liu W."/>
            <person name="Song Y."/>
            <person name="Salvetti E."/>
            <person name="Wrobel A."/>
            <person name="Rasinkangas P."/>
            <person name="Parkhill J."/>
            <person name="Rea M.C."/>
            <person name="O'Sullivan O."/>
            <person name="Ritari J."/>
            <person name="Douillard F.P."/>
            <person name="Paul Ross R."/>
            <person name="Yang R."/>
            <person name="Briner A.E."/>
            <person name="Felis G.E."/>
            <person name="de Vos W.M."/>
            <person name="Barrangou R."/>
            <person name="Klaenhammer T.R."/>
            <person name="Caufield P.W."/>
            <person name="Cui Y."/>
            <person name="Zhang H."/>
            <person name="O'Toole P.W."/>
        </authorList>
    </citation>
    <scope>NUCLEOTIDE SEQUENCE [LARGE SCALE GENOMIC DNA]</scope>
    <source>
        <strain evidence="6 7">DSM 22698</strain>
    </source>
</reference>
<comment type="caution">
    <text evidence="6">The sequence shown here is derived from an EMBL/GenBank/DDBJ whole genome shotgun (WGS) entry which is preliminary data.</text>
</comment>
<comment type="subunit">
    <text evidence="2">Heterodimer of SbcC and SbcD.</text>
</comment>
<organism evidence="6 7">
    <name type="scientific">Lacticaseibacillus thailandensis DSM 22698 = JCM 13996</name>
    <dbReference type="NCBI Taxonomy" id="1423810"/>
    <lineage>
        <taxon>Bacteria</taxon>
        <taxon>Bacillati</taxon>
        <taxon>Bacillota</taxon>
        <taxon>Bacilli</taxon>
        <taxon>Lactobacillales</taxon>
        <taxon>Lactobacillaceae</taxon>
        <taxon>Lacticaseibacillus</taxon>
    </lineage>
</organism>
<evidence type="ECO:0000256" key="1">
    <source>
        <dbReference type="ARBA" id="ARBA00006930"/>
    </source>
</evidence>
<comment type="similarity">
    <text evidence="1">Belongs to the SMC family. SbcC subfamily.</text>
</comment>
<dbReference type="Proteomes" id="UP000051789">
    <property type="component" value="Unassembled WGS sequence"/>
</dbReference>
<proteinExistence type="inferred from homology"/>
<dbReference type="InterPro" id="IPR027417">
    <property type="entry name" value="P-loop_NTPase"/>
</dbReference>
<dbReference type="STRING" id="1423810.FD19_GL001780"/>
<evidence type="ECO:0000256" key="2">
    <source>
        <dbReference type="ARBA" id="ARBA00011322"/>
    </source>
</evidence>
<dbReference type="SUPFAM" id="SSF52540">
    <property type="entry name" value="P-loop containing nucleoside triphosphate hydrolases"/>
    <property type="match status" value="1"/>
</dbReference>
<dbReference type="InterPro" id="IPR038729">
    <property type="entry name" value="Rad50/SbcC_AAA"/>
</dbReference>
<gene>
    <name evidence="6" type="ORF">FD19_GL001780</name>
</gene>
<sequence length="1047" mass="111775">MQFELLEMQNFGPYAKARVDFTDFADTPLFLISGNTGAGKTTIFDALVFALYGTERRNQTGNGRLATALRSEFAAASEQTVVHLRFRNDDTQYDITRSMYVSRNGDLKLRNPELIIHRDGEPDQVLGKVKDVLDAVEGILHLNRQQFRQIILLPQGEFRKFLDADSGEREALLRSLFGTQMYQDWGERLRNQQQELKQRVSTTDHQLLEAMHAFEWADATDAVQQARDERAPLPDRVTAASAALVTDSQAVASLAVVASSAASAAAVATANFTQGQSLAGAWQRQRTAVAQQTQLAAQSTAAQARQARIQALSWAQAHATTYHNYSTAQSAASAATVRLQQLTAQTTSAATAQSAASSAAATVAAQVDSIASQRQRVATLSSAAVRLQRVADYSAAVASAATVAEAQSTAASTATAALAATDATLQTVQTQLGALTVDQLREQSTQQQLALAQMQRADAAVSAAQAAQQQAESAASKAVATVAAAHAQTTAAAQRADAVQLAYYQDQAAMLAAKLGRNDPCPVCGSTEHPHLATATTTVSEQELQQAQAQLQRYQADEAGVHAQVQQLTTQAQQAAVATNAAVESLVDVVNQATIFDAAPVHDLATAHAAVIAATTSTEQTATTLATQQQQQQQLTKRTRTLTAARDEQSAAAVRATQAATSAETARQVAQANWQQAAAELPDDVQDVAAVTAEQRRLTAAIKAYDDDAKAAADTLRVTTATLNQRQGELTSQQHVVDGAQATLRTAQDELATLVRDHYGDEGTLAQFAADLKAVPQLASLRAADQDYREQVAQAAALLAEAQAVIGDQPEPDMDALHQAATTATNQADQAQTAHHDASARLRRNQQRLADIQQRLMAQGTTRQRLNQLSTLVAAFTGNNPAKMGLERYVLRAYFNRVLAQGTVRLQELTRGRYAFRLSDDQGDTGNHTGLEIDVYDDQVGSTRSVQTLSGGESFIAALSLALALGEVIQEESGGIAIDALFVDEGFGSLDHDSLTMALAALESIEGHRMVGIISHVEQLQDSVPDQLRVTADGTGHSSIKVVHKNR</sequence>
<dbReference type="GO" id="GO:0006302">
    <property type="term" value="P:double-strand break repair"/>
    <property type="evidence" value="ECO:0007669"/>
    <property type="project" value="InterPro"/>
</dbReference>
<accession>A0A0R2CEC3</accession>
<dbReference type="Gene3D" id="3.40.50.300">
    <property type="entry name" value="P-loop containing nucleotide triphosphate hydrolases"/>
    <property type="match status" value="2"/>
</dbReference>
<dbReference type="EMBL" id="AYZK01000006">
    <property type="protein sequence ID" value="KRM86729.1"/>
    <property type="molecule type" value="Genomic_DNA"/>
</dbReference>
<evidence type="ECO:0000259" key="5">
    <source>
        <dbReference type="Pfam" id="PF13476"/>
    </source>
</evidence>
<dbReference type="PANTHER" id="PTHR32114">
    <property type="entry name" value="ABC TRANSPORTER ABCH.3"/>
    <property type="match status" value="1"/>
</dbReference>
<dbReference type="RefSeq" id="WP_056969694.1">
    <property type="nucleotide sequence ID" value="NZ_AYZK01000006.1"/>
</dbReference>
<feature type="coiled-coil region" evidence="4">
    <location>
        <begin position="537"/>
        <end position="564"/>
    </location>
</feature>
<name>A0A0R2CEC3_9LACO</name>
<evidence type="ECO:0000313" key="6">
    <source>
        <dbReference type="EMBL" id="KRM86729.1"/>
    </source>
</evidence>
<feature type="domain" description="Rad50/SbcC-type AAA" evidence="5">
    <location>
        <begin position="6"/>
        <end position="209"/>
    </location>
</feature>
<dbReference type="PATRIC" id="fig|1423810.4.peg.1828"/>